<dbReference type="Pfam" id="PF01882">
    <property type="entry name" value="DUF58"/>
    <property type="match status" value="1"/>
</dbReference>
<protein>
    <recommendedName>
        <fullName evidence="1">DUF58 domain-containing protein</fullName>
    </recommendedName>
</protein>
<dbReference type="InterPro" id="IPR036465">
    <property type="entry name" value="vWFA_dom_sf"/>
</dbReference>
<feature type="domain" description="DUF58" evidence="1">
    <location>
        <begin position="46"/>
        <end position="256"/>
    </location>
</feature>
<accession>A0A6J4JJY8</accession>
<name>A0A6J4JJY8_9SPHI</name>
<organism evidence="2">
    <name type="scientific">uncultured Cytophagales bacterium</name>
    <dbReference type="NCBI Taxonomy" id="158755"/>
    <lineage>
        <taxon>Bacteria</taxon>
        <taxon>Pseudomonadati</taxon>
        <taxon>Bacteroidota</taxon>
        <taxon>Sphingobacteriia</taxon>
        <taxon>Sphingobacteriales</taxon>
        <taxon>environmental samples</taxon>
    </lineage>
</organism>
<dbReference type="Gene3D" id="3.40.50.410">
    <property type="entry name" value="von Willebrand factor, type A domain"/>
    <property type="match status" value="1"/>
</dbReference>
<dbReference type="PANTHER" id="PTHR33608">
    <property type="entry name" value="BLL2464 PROTEIN"/>
    <property type="match status" value="1"/>
</dbReference>
<proteinExistence type="predicted"/>
<sequence length="304" mass="35171">MATPTLDLKQVREFGNIEFLARQLVEGFITGLHKSPFHGFSVEFAEHRLYNTGDTTRHIDWKVFAKTDRLYTKRYEEETNLRCQVLLDVSPSMYYPAETNGKITFSIMAAACLAYLLQKQKDAISICTFADQIETHTPTRSTPTHVHKLFLLLEGLLNAPKPTQKTAVAEVIHQLADKIGKRSLVIIFSDMFENIAQADHLFSALQHLKHNQHEVLLFHVIDKKTETDFDFEDRPYEFIDLESGERVKVQAGQVKDYYRKYIQEFNASLKLKCGQYRIDFIEADISSGFDQILQTYLIKRSKMH</sequence>
<dbReference type="PANTHER" id="PTHR33608:SF7">
    <property type="entry name" value="DUF58 DOMAIN-CONTAINING PROTEIN"/>
    <property type="match status" value="1"/>
</dbReference>
<dbReference type="EMBL" id="CADCTQ010000308">
    <property type="protein sequence ID" value="CAA9280083.1"/>
    <property type="molecule type" value="Genomic_DNA"/>
</dbReference>
<gene>
    <name evidence="2" type="ORF">AVDCRST_MAG56-3662</name>
</gene>
<evidence type="ECO:0000259" key="1">
    <source>
        <dbReference type="Pfam" id="PF01882"/>
    </source>
</evidence>
<evidence type="ECO:0000313" key="2">
    <source>
        <dbReference type="EMBL" id="CAA9280083.1"/>
    </source>
</evidence>
<reference evidence="2" key="1">
    <citation type="submission" date="2020-02" db="EMBL/GenBank/DDBJ databases">
        <authorList>
            <person name="Meier V. D."/>
        </authorList>
    </citation>
    <scope>NUCLEOTIDE SEQUENCE</scope>
    <source>
        <strain evidence="2">AVDCRST_MAG56</strain>
    </source>
</reference>
<dbReference type="AlphaFoldDB" id="A0A6J4JJY8"/>
<dbReference type="InterPro" id="IPR002881">
    <property type="entry name" value="DUF58"/>
</dbReference>
<dbReference type="SUPFAM" id="SSF53300">
    <property type="entry name" value="vWA-like"/>
    <property type="match status" value="1"/>
</dbReference>